<dbReference type="GO" id="GO:0016491">
    <property type="term" value="F:oxidoreductase activity"/>
    <property type="evidence" value="ECO:0007669"/>
    <property type="project" value="UniProtKB-KW"/>
</dbReference>
<dbReference type="Gene3D" id="3.50.50.60">
    <property type="entry name" value="FAD/NAD(P)-binding domain"/>
    <property type="match status" value="1"/>
</dbReference>
<dbReference type="Gene3D" id="3.30.9.10">
    <property type="entry name" value="D-Amino Acid Oxidase, subunit A, domain 2"/>
    <property type="match status" value="1"/>
</dbReference>
<evidence type="ECO:0000256" key="1">
    <source>
        <dbReference type="ARBA" id="ARBA00023002"/>
    </source>
</evidence>
<keyword evidence="1" id="KW-0560">Oxidoreductase</keyword>
<dbReference type="PANTHER" id="PTHR13847">
    <property type="entry name" value="SARCOSINE DEHYDROGENASE-RELATED"/>
    <property type="match status" value="1"/>
</dbReference>
<dbReference type="EMBL" id="DSJL01000007">
    <property type="protein sequence ID" value="HEF64729.1"/>
    <property type="molecule type" value="Genomic_DNA"/>
</dbReference>
<dbReference type="InterPro" id="IPR006076">
    <property type="entry name" value="FAD-dep_OxRdtase"/>
</dbReference>
<name>A0A7C1XI43_THERO</name>
<dbReference type="SUPFAM" id="SSF54373">
    <property type="entry name" value="FAD-linked reductases, C-terminal domain"/>
    <property type="match status" value="1"/>
</dbReference>
<dbReference type="GO" id="GO:0005737">
    <property type="term" value="C:cytoplasm"/>
    <property type="evidence" value="ECO:0007669"/>
    <property type="project" value="TreeGrafter"/>
</dbReference>
<gene>
    <name evidence="3" type="ORF">ENP47_03880</name>
</gene>
<feature type="domain" description="FAD dependent oxidoreductase" evidence="2">
    <location>
        <begin position="5"/>
        <end position="352"/>
    </location>
</feature>
<reference evidence="3" key="1">
    <citation type="journal article" date="2020" name="mSystems">
        <title>Genome- and Community-Level Interaction Insights into Carbon Utilization and Element Cycling Functions of Hydrothermarchaeota in Hydrothermal Sediment.</title>
        <authorList>
            <person name="Zhou Z."/>
            <person name="Liu Y."/>
            <person name="Xu W."/>
            <person name="Pan J."/>
            <person name="Luo Z.H."/>
            <person name="Li M."/>
        </authorList>
    </citation>
    <scope>NUCLEOTIDE SEQUENCE [LARGE SCALE GENOMIC DNA]</scope>
    <source>
        <strain evidence="3">SpSt-222</strain>
    </source>
</reference>
<evidence type="ECO:0000313" key="3">
    <source>
        <dbReference type="EMBL" id="HEF64729.1"/>
    </source>
</evidence>
<accession>A0A7C1XI43</accession>
<proteinExistence type="predicted"/>
<sequence>MPSYDVLIIGGGNLGLWTAYHLAKRGVQRIAVCERYWAGFGATTRSAGIVRQQGGSETAVKLGKWSRELYQELGRELGLGSGFHEVGYYVIASSPEERAAFQDLVALRQRCGVENVWLEPDELARRVPFIDWSRFLGATYTPNDGFVYPTIVARNITHAVLRAGVALFEECEVHEIEPLESGYRVRTSRGVFEAERVVNAAGPRGARRIGQLLGLDIPVSAARHQIVSFPTRPPELPPSFPMFFVLAQGYYLRPDEHGVLLGMSNPEEQPDPTDRFLLEFDWDYFERLRPHWEAAVPALRGQPIGRAWTGSIDYTPDHLPIIDEPRFGFYVLAAGGHGMMWGPALGMKMAELILDERVSDLPDEEIRLARFQEPGKVRDTIALPFPTR</sequence>
<dbReference type="PRINTS" id="PR00420">
    <property type="entry name" value="RNGMNOXGNASE"/>
</dbReference>
<dbReference type="PANTHER" id="PTHR13847:SF287">
    <property type="entry name" value="FAD-DEPENDENT OXIDOREDUCTASE DOMAIN-CONTAINING PROTEIN 1"/>
    <property type="match status" value="1"/>
</dbReference>
<dbReference type="AlphaFoldDB" id="A0A7C1XI43"/>
<evidence type="ECO:0000259" key="2">
    <source>
        <dbReference type="Pfam" id="PF01266"/>
    </source>
</evidence>
<protein>
    <submittedName>
        <fullName evidence="3">FAD-binding oxidoreductase</fullName>
    </submittedName>
</protein>
<dbReference type="InterPro" id="IPR036188">
    <property type="entry name" value="FAD/NAD-bd_sf"/>
</dbReference>
<organism evidence="3">
    <name type="scientific">Thermomicrobium roseum</name>
    <dbReference type="NCBI Taxonomy" id="500"/>
    <lineage>
        <taxon>Bacteria</taxon>
        <taxon>Pseudomonadati</taxon>
        <taxon>Thermomicrobiota</taxon>
        <taxon>Thermomicrobia</taxon>
        <taxon>Thermomicrobiales</taxon>
        <taxon>Thermomicrobiaceae</taxon>
        <taxon>Thermomicrobium</taxon>
    </lineage>
</organism>
<comment type="caution">
    <text evidence="3">The sequence shown here is derived from an EMBL/GenBank/DDBJ whole genome shotgun (WGS) entry which is preliminary data.</text>
</comment>
<dbReference type="SUPFAM" id="SSF51905">
    <property type="entry name" value="FAD/NAD(P)-binding domain"/>
    <property type="match status" value="1"/>
</dbReference>
<dbReference type="Pfam" id="PF01266">
    <property type="entry name" value="DAO"/>
    <property type="match status" value="1"/>
</dbReference>